<evidence type="ECO:0000313" key="2">
    <source>
        <dbReference type="Proteomes" id="UP000789920"/>
    </source>
</evidence>
<keyword evidence="2" id="KW-1185">Reference proteome</keyword>
<sequence length="63" mass="7410">IKANILKEYPKNALIKYKAPIMDKQPLDNIFRAVYSSKPDDEDEETLQAWFYIESLFKNMGIL</sequence>
<dbReference type="EMBL" id="CAJVQC010074515">
    <property type="protein sequence ID" value="CAG8813098.1"/>
    <property type="molecule type" value="Genomic_DNA"/>
</dbReference>
<evidence type="ECO:0000313" key="1">
    <source>
        <dbReference type="EMBL" id="CAG8813098.1"/>
    </source>
</evidence>
<proteinExistence type="predicted"/>
<reference evidence="1" key="1">
    <citation type="submission" date="2021-06" db="EMBL/GenBank/DDBJ databases">
        <authorList>
            <person name="Kallberg Y."/>
            <person name="Tangrot J."/>
            <person name="Rosling A."/>
        </authorList>
    </citation>
    <scope>NUCLEOTIDE SEQUENCE</scope>
    <source>
        <strain evidence="1">MA461A</strain>
    </source>
</reference>
<gene>
    <name evidence="1" type="ORF">RPERSI_LOCUS23686</name>
</gene>
<accession>A0ACA9RVB2</accession>
<dbReference type="Proteomes" id="UP000789920">
    <property type="component" value="Unassembled WGS sequence"/>
</dbReference>
<feature type="non-terminal residue" evidence="1">
    <location>
        <position position="63"/>
    </location>
</feature>
<feature type="non-terminal residue" evidence="1">
    <location>
        <position position="1"/>
    </location>
</feature>
<protein>
    <submittedName>
        <fullName evidence="1">31799_t:CDS:1</fullName>
    </submittedName>
</protein>
<comment type="caution">
    <text evidence="1">The sequence shown here is derived from an EMBL/GenBank/DDBJ whole genome shotgun (WGS) entry which is preliminary data.</text>
</comment>
<organism evidence="1 2">
    <name type="scientific">Racocetra persica</name>
    <dbReference type="NCBI Taxonomy" id="160502"/>
    <lineage>
        <taxon>Eukaryota</taxon>
        <taxon>Fungi</taxon>
        <taxon>Fungi incertae sedis</taxon>
        <taxon>Mucoromycota</taxon>
        <taxon>Glomeromycotina</taxon>
        <taxon>Glomeromycetes</taxon>
        <taxon>Diversisporales</taxon>
        <taxon>Gigasporaceae</taxon>
        <taxon>Racocetra</taxon>
    </lineage>
</organism>
<name>A0ACA9RVB2_9GLOM</name>